<comment type="caution">
    <text evidence="1">The sequence shown here is derived from an EMBL/GenBank/DDBJ whole genome shotgun (WGS) entry which is preliminary data.</text>
</comment>
<dbReference type="EMBL" id="CAKKTJ010000088">
    <property type="protein sequence ID" value="CAH0473853.1"/>
    <property type="molecule type" value="Genomic_DNA"/>
</dbReference>
<dbReference type="AlphaFoldDB" id="A0AAU9KLW8"/>
<protein>
    <recommendedName>
        <fullName evidence="3">PH domain-containing protein</fullName>
    </recommendedName>
</protein>
<name>A0AAU9KLW8_9STRA</name>
<accession>A0AAU9KLW8</accession>
<evidence type="ECO:0008006" key="3">
    <source>
        <dbReference type="Google" id="ProtNLM"/>
    </source>
</evidence>
<gene>
    <name evidence="1" type="ORF">PBS003_LOCUS728</name>
</gene>
<dbReference type="Proteomes" id="UP001160483">
    <property type="component" value="Unassembled WGS sequence"/>
</dbReference>
<evidence type="ECO:0000313" key="1">
    <source>
        <dbReference type="EMBL" id="CAH0473853.1"/>
    </source>
</evidence>
<sequence>MTDPEPPGPGLPCSTVKEKYKAIVSLTFITWQRPDPGLLTIFRPKAFGGRLEIRLRHEASSLISVSGKELRHRQIRIRYGRWCQSVTLRAPTSAVFETWWAALENAFALPNFVTVPIVDARVHQMTIAPVVPARHNAARSKQLLALEIDVEVEPETISIDNMPMLEAKGPSSPADIDVLASWRTWNSQDYFATPTSSSTPTHTYPGTNDDHVFNDCNRSEQNSLYSDISEFWSRPSEWEYKELHDNPVVSYNTYDSFIAEIPHDSTSQDDDAWLDAIAFYIFRQKAVATQLLDRHPSDRVTPCRDVG</sequence>
<proteinExistence type="predicted"/>
<evidence type="ECO:0000313" key="2">
    <source>
        <dbReference type="Proteomes" id="UP001160483"/>
    </source>
</evidence>
<organism evidence="1 2">
    <name type="scientific">Peronospora belbahrii</name>
    <dbReference type="NCBI Taxonomy" id="622444"/>
    <lineage>
        <taxon>Eukaryota</taxon>
        <taxon>Sar</taxon>
        <taxon>Stramenopiles</taxon>
        <taxon>Oomycota</taxon>
        <taxon>Peronosporomycetes</taxon>
        <taxon>Peronosporales</taxon>
        <taxon>Peronosporaceae</taxon>
        <taxon>Peronospora</taxon>
    </lineage>
</organism>
<reference evidence="1" key="1">
    <citation type="submission" date="2021-11" db="EMBL/GenBank/DDBJ databases">
        <authorList>
            <person name="Islam A."/>
            <person name="Islam S."/>
            <person name="Flora M.S."/>
            <person name="Rahman M."/>
            <person name="Ziaur R.M."/>
            <person name="Epstein J.H."/>
            <person name="Hassan M."/>
            <person name="Klassen M."/>
            <person name="Woodard K."/>
            <person name="Webb A."/>
            <person name="Webby R.J."/>
            <person name="El Zowalaty M.E."/>
        </authorList>
    </citation>
    <scope>NUCLEOTIDE SEQUENCE</scope>
    <source>
        <strain evidence="1">Pbs3</strain>
    </source>
</reference>